<dbReference type="EMBL" id="JAKCXM010006024">
    <property type="protein sequence ID" value="KAJ0388866.1"/>
    <property type="molecule type" value="Genomic_DNA"/>
</dbReference>
<evidence type="ECO:0000313" key="2">
    <source>
        <dbReference type="EMBL" id="KAJ0388866.1"/>
    </source>
</evidence>
<feature type="domain" description="Tetratricopeptide SHNi-TPR" evidence="1">
    <location>
        <begin position="2"/>
        <end position="33"/>
    </location>
</feature>
<sequence>MRLGDIGMESENFEQAKSDYEKCLLLRKKILKATQDPDTTLLADLYCCLAISCIYQDSAQGETANKVQAILSREEEGLKFYVLAGHVMAENIHRVAKECGVPQLLEFVQARIPKRRQRTGH</sequence>
<gene>
    <name evidence="2" type="ORF">P43SY_011796</name>
</gene>
<keyword evidence="3" id="KW-1185">Reference proteome</keyword>
<dbReference type="Proteomes" id="UP001209570">
    <property type="component" value="Unassembled WGS sequence"/>
</dbReference>
<dbReference type="InterPro" id="IPR011990">
    <property type="entry name" value="TPR-like_helical_dom_sf"/>
</dbReference>
<accession>A0AAD5LY29</accession>
<evidence type="ECO:0000259" key="1">
    <source>
        <dbReference type="Pfam" id="PF10516"/>
    </source>
</evidence>
<dbReference type="Gene3D" id="1.25.40.10">
    <property type="entry name" value="Tetratricopeptide repeat domain"/>
    <property type="match status" value="1"/>
</dbReference>
<dbReference type="Pfam" id="PF10516">
    <property type="entry name" value="SHNi-TPR"/>
    <property type="match status" value="1"/>
</dbReference>
<reference evidence="2" key="1">
    <citation type="submission" date="2021-12" db="EMBL/GenBank/DDBJ databases">
        <title>Prjna785345.</title>
        <authorList>
            <person name="Rujirawat T."/>
            <person name="Krajaejun T."/>
        </authorList>
    </citation>
    <scope>NUCLEOTIDE SEQUENCE</scope>
    <source>
        <strain evidence="2">Pi057C3</strain>
    </source>
</reference>
<comment type="caution">
    <text evidence="2">The sequence shown here is derived from an EMBL/GenBank/DDBJ whole genome shotgun (WGS) entry which is preliminary data.</text>
</comment>
<name>A0AAD5LY29_PYTIN</name>
<dbReference type="AlphaFoldDB" id="A0AAD5LY29"/>
<organism evidence="2 3">
    <name type="scientific">Pythium insidiosum</name>
    <name type="common">Pythiosis disease agent</name>
    <dbReference type="NCBI Taxonomy" id="114742"/>
    <lineage>
        <taxon>Eukaryota</taxon>
        <taxon>Sar</taxon>
        <taxon>Stramenopiles</taxon>
        <taxon>Oomycota</taxon>
        <taxon>Peronosporomycetes</taxon>
        <taxon>Pythiales</taxon>
        <taxon>Pythiaceae</taxon>
        <taxon>Pythium</taxon>
    </lineage>
</organism>
<proteinExistence type="predicted"/>
<protein>
    <recommendedName>
        <fullName evidence="1">Tetratricopeptide SHNi-TPR domain-containing protein</fullName>
    </recommendedName>
</protein>
<dbReference type="InterPro" id="IPR019544">
    <property type="entry name" value="Tetratricopeptide_SHNi-TPR_dom"/>
</dbReference>
<evidence type="ECO:0000313" key="3">
    <source>
        <dbReference type="Proteomes" id="UP001209570"/>
    </source>
</evidence>